<dbReference type="AlphaFoldDB" id="A0A0E3Q7S3"/>
<dbReference type="RefSeq" id="WP_052727976.1">
    <property type="nucleotide sequence ID" value="NZ_CP009520.1"/>
</dbReference>
<dbReference type="EMBL" id="CP009520">
    <property type="protein sequence ID" value="AKB44685.1"/>
    <property type="molecule type" value="Genomic_DNA"/>
</dbReference>
<keyword evidence="1" id="KW-0175">Coiled coil</keyword>
<dbReference type="Pfam" id="PF13809">
    <property type="entry name" value="Tubulin_2"/>
    <property type="match status" value="1"/>
</dbReference>
<proteinExistence type="predicted"/>
<dbReference type="KEGG" id="mvc:MSVAZ_2416"/>
<dbReference type="Proteomes" id="UP000033096">
    <property type="component" value="Chromosome"/>
</dbReference>
<accession>A0A0E3Q7S3</accession>
<sequence>MTDMDDSRQSLKYPTNLTIIGLGGCGKKLAREICDYDWLLHYYSKGRNKLKIYTMDTDANESEIDEELATKIMAKVNKLESAGNIEFKSYYLPELANVTNVSDLTSSKVSASIKGFRSINTWWLNDPENGVTFQGLKGIDPFIMDDFGGGVHRRRAVSKAILYKVLSEGQSNGFPTFSTTEATAIIVGVGGGTGSGMFIDLARYIKKKQENKIYLFAVLPTTKEGKKEQLNAAISLTELEYLNVFRDENLFDHIIFTTLGPTEYANGQHELEAVGDFDSVFPQILINFFHIENSDIHLCDTRKPYSSFLFADSHVIEYPVEELRKLKKRYSQIVDELGEIVVARKKINEAVEGLLIKFNINGESAPTTEVFGFLKTECENIIRVWTNDIAERLRYHSVENIKTFIGYNISDIQFDEIGTYNELTSYISRAKYSTQGVTPPELKDETDKKLFRLIPEALETLEKTASLFKRVAVVENEECRSVMINILKGKLEISPLHGALNAKSQEIQTLNTKLKVNKQDIAELDSVSTGVDENINNILNDIDSDLGVYAQTNRNIKYLPDKERKLKEILDEYIEKLSTGKVVGRDKNNWFLSAGTKNIKTEIEAVSKDNEYDLENLSKFIDAITNYYFYNYMSEEVEKFSFRRLILGNKQALKNKYKQEAGKAEDYINLNKKQWGIRLDPPFTIVIPDNFLTIDLIKKNDELREHINNFIFTDLNNNISTEKLDEIFISDDKAKIRKSLREYLRDLYLEDASYFKKKEELSEYKEGLEGELKEKNLQRNMLEKVDVSMNETYSTRAAFVRHYDSFYEHFENINKKIDIATTNGIYKTKLGSVNPQILSLVEDKSDMGNLDMDTNGKSELDKLINLARAKYQNLFDSRTLGVNYLKISLTDTERWTFDKAALVVSSTSGYVRSELMKSKIGVDINQSLSLQHPNDSLFTTHGHTKPWEIALTFFAASSFLDNIYPLVAGGGYWEIYAKNKENILHHVLKLQDGKYITRNVLLSPEEAGNIANNERIEEIPQQIKNLYEVKPLKEALKLENK</sequence>
<dbReference type="SUPFAM" id="SSF52490">
    <property type="entry name" value="Tubulin nucleotide-binding domain-like"/>
    <property type="match status" value="1"/>
</dbReference>
<dbReference type="InterPro" id="IPR036525">
    <property type="entry name" value="Tubulin/FtsZ_GTPase_sf"/>
</dbReference>
<dbReference type="STRING" id="1434123.MSVAZ_2416"/>
<reference evidence="2 3" key="1">
    <citation type="submission" date="2014-07" db="EMBL/GenBank/DDBJ databases">
        <title>Methanogenic archaea and the global carbon cycle.</title>
        <authorList>
            <person name="Henriksen J.R."/>
            <person name="Luke J."/>
            <person name="Reinhart S."/>
            <person name="Benedict M.N."/>
            <person name="Youngblut N.D."/>
            <person name="Metcalf M.E."/>
            <person name="Whitaker R.J."/>
            <person name="Metcalf W.W."/>
        </authorList>
    </citation>
    <scope>NUCLEOTIDE SEQUENCE [LARGE SCALE GENOMIC DNA]</scope>
    <source>
        <strain evidence="2 3">Z-761</strain>
    </source>
</reference>
<organism evidence="2 3">
    <name type="scientific">Methanosarcina vacuolata Z-761</name>
    <dbReference type="NCBI Taxonomy" id="1434123"/>
    <lineage>
        <taxon>Archaea</taxon>
        <taxon>Methanobacteriati</taxon>
        <taxon>Methanobacteriota</taxon>
        <taxon>Stenosarchaea group</taxon>
        <taxon>Methanomicrobia</taxon>
        <taxon>Methanosarcinales</taxon>
        <taxon>Methanosarcinaceae</taxon>
        <taxon>Methanosarcina</taxon>
    </lineage>
</organism>
<evidence type="ECO:0000313" key="2">
    <source>
        <dbReference type="EMBL" id="AKB44685.1"/>
    </source>
</evidence>
<dbReference type="Gene3D" id="3.40.50.1440">
    <property type="entry name" value="Tubulin/FtsZ, GTPase domain"/>
    <property type="match status" value="1"/>
</dbReference>
<protein>
    <recommendedName>
        <fullName evidence="4">Tubulin like</fullName>
    </recommendedName>
</protein>
<evidence type="ECO:0008006" key="4">
    <source>
        <dbReference type="Google" id="ProtNLM"/>
    </source>
</evidence>
<dbReference type="InterPro" id="IPR025904">
    <property type="entry name" value="Tubulin-like"/>
</dbReference>
<dbReference type="GeneID" id="24810903"/>
<name>A0A0E3Q7S3_9EURY</name>
<gene>
    <name evidence="2" type="ORF">MSVAZ_2416</name>
</gene>
<evidence type="ECO:0000313" key="3">
    <source>
        <dbReference type="Proteomes" id="UP000033096"/>
    </source>
</evidence>
<dbReference type="PATRIC" id="fig|1434123.4.peg.2952"/>
<feature type="coiled-coil region" evidence="1">
    <location>
        <begin position="758"/>
        <end position="785"/>
    </location>
</feature>
<dbReference type="HOGENOM" id="CLU_290644_0_0_2"/>
<evidence type="ECO:0000256" key="1">
    <source>
        <dbReference type="SAM" id="Coils"/>
    </source>
</evidence>
<keyword evidence="3" id="KW-1185">Reference proteome</keyword>